<dbReference type="InterPro" id="IPR029033">
    <property type="entry name" value="His_PPase_superfam"/>
</dbReference>
<protein>
    <recommendedName>
        <fullName evidence="1">Alpha-ribazole phosphatase</fullName>
        <ecNumber evidence="1">3.1.3.73</ecNumber>
    </recommendedName>
</protein>
<dbReference type="Gene3D" id="3.40.50.1240">
    <property type="entry name" value="Phosphoglycerate mutase-like"/>
    <property type="match status" value="1"/>
</dbReference>
<dbReference type="GO" id="GO:0043755">
    <property type="term" value="F:alpha-ribazole phosphatase activity"/>
    <property type="evidence" value="ECO:0007669"/>
    <property type="project" value="UniProtKB-UniRule"/>
</dbReference>
<dbReference type="SMART" id="SM00855">
    <property type="entry name" value="PGAM"/>
    <property type="match status" value="1"/>
</dbReference>
<keyword evidence="3" id="KW-1185">Reference proteome</keyword>
<dbReference type="Pfam" id="PF00300">
    <property type="entry name" value="His_Phos_1"/>
    <property type="match status" value="1"/>
</dbReference>
<accession>A0A5K7S9P4</accession>
<dbReference type="KEGG" id="anf:AQPE_2463"/>
<name>A0A5K7S9P4_9BACT</name>
<dbReference type="PANTHER" id="PTHR48100:SF59">
    <property type="entry name" value="ADENOSYLCOBALAMIN_ALPHA-RIBAZOLE PHOSPHATASE"/>
    <property type="match status" value="1"/>
</dbReference>
<dbReference type="GO" id="GO:0009236">
    <property type="term" value="P:cobalamin biosynthetic process"/>
    <property type="evidence" value="ECO:0007669"/>
    <property type="project" value="UniProtKB-UniRule"/>
</dbReference>
<dbReference type="EC" id="3.1.3.73" evidence="1"/>
<evidence type="ECO:0000313" key="3">
    <source>
        <dbReference type="Proteomes" id="UP001193389"/>
    </source>
</evidence>
<dbReference type="InterPro" id="IPR013078">
    <property type="entry name" value="His_Pase_superF_clade-1"/>
</dbReference>
<dbReference type="RefSeq" id="WP_318351221.1">
    <property type="nucleotide sequence ID" value="NZ_AP018694.1"/>
</dbReference>
<sequence length="180" mass="20621">MKLTLIRHTSVDVPKGICYGITDVPLASSFPEELKTVRQKLVYKKFDVVYSSPLKRCTSLAREIISDQPIHTDSRLTELDFGDWEMATWKSIYESEAGKEWFANYVNARCPGGESFIELINRGESFLNEMKSKNLRNAAIFTHAGIIRAMMCLLQDKTPEEAFETPLEYGKMITFNLEHE</sequence>
<dbReference type="InterPro" id="IPR017578">
    <property type="entry name" value="Ribazole_CobC"/>
</dbReference>
<dbReference type="EMBL" id="AP018694">
    <property type="protein sequence ID" value="BBE18301.1"/>
    <property type="molecule type" value="Genomic_DNA"/>
</dbReference>
<dbReference type="SUPFAM" id="SSF53254">
    <property type="entry name" value="Phosphoglycerate mutase-like"/>
    <property type="match status" value="1"/>
</dbReference>
<dbReference type="GO" id="GO:0005737">
    <property type="term" value="C:cytoplasm"/>
    <property type="evidence" value="ECO:0007669"/>
    <property type="project" value="TreeGrafter"/>
</dbReference>
<dbReference type="CDD" id="cd07067">
    <property type="entry name" value="HP_PGM_like"/>
    <property type="match status" value="1"/>
</dbReference>
<gene>
    <name evidence="2" type="ORF">AQPE_2463</name>
</gene>
<dbReference type="Proteomes" id="UP001193389">
    <property type="component" value="Chromosome"/>
</dbReference>
<dbReference type="PANTHER" id="PTHR48100">
    <property type="entry name" value="BROAD-SPECIFICITY PHOSPHATASE YOR283W-RELATED"/>
    <property type="match status" value="1"/>
</dbReference>
<organism evidence="2 3">
    <name type="scientific">Aquipluma nitroreducens</name>
    <dbReference type="NCBI Taxonomy" id="2010828"/>
    <lineage>
        <taxon>Bacteria</taxon>
        <taxon>Pseudomonadati</taxon>
        <taxon>Bacteroidota</taxon>
        <taxon>Bacteroidia</taxon>
        <taxon>Marinilabiliales</taxon>
        <taxon>Prolixibacteraceae</taxon>
        <taxon>Aquipluma</taxon>
    </lineage>
</organism>
<reference evidence="2" key="1">
    <citation type="journal article" date="2020" name="Int. J. Syst. Evol. Microbiol.">
        <title>Aquipluma nitroreducens gen. nov. sp. nov., a novel facultatively anaerobic bacterium isolated from a freshwater lake.</title>
        <authorList>
            <person name="Watanabe M."/>
            <person name="Kojima H."/>
            <person name="Fukui M."/>
        </authorList>
    </citation>
    <scope>NUCLEOTIDE SEQUENCE</scope>
    <source>
        <strain evidence="2">MeG22</strain>
    </source>
</reference>
<dbReference type="AlphaFoldDB" id="A0A5K7S9P4"/>
<evidence type="ECO:0000256" key="1">
    <source>
        <dbReference type="NCBIfam" id="TIGR03162"/>
    </source>
</evidence>
<evidence type="ECO:0000313" key="2">
    <source>
        <dbReference type="EMBL" id="BBE18301.1"/>
    </source>
</evidence>
<dbReference type="NCBIfam" id="TIGR03162">
    <property type="entry name" value="ribazole_cobC"/>
    <property type="match status" value="1"/>
</dbReference>
<dbReference type="InterPro" id="IPR050275">
    <property type="entry name" value="PGM_Phosphatase"/>
</dbReference>
<proteinExistence type="predicted"/>